<evidence type="ECO:0000256" key="1">
    <source>
        <dbReference type="PIRSR" id="PIRSR601310-1"/>
    </source>
</evidence>
<feature type="active site" description="Tele-AMP-histidine intermediate" evidence="1">
    <location>
        <position position="98"/>
    </location>
</feature>
<name>A0A2M6WUG2_9BACT</name>
<dbReference type="InterPro" id="IPR001310">
    <property type="entry name" value="Histidine_triad_HIT"/>
</dbReference>
<organism evidence="5 6">
    <name type="scientific">Candidatus Falkowbacteria bacterium CG10_big_fil_rev_8_21_14_0_10_37_14</name>
    <dbReference type="NCBI Taxonomy" id="1974561"/>
    <lineage>
        <taxon>Bacteria</taxon>
        <taxon>Candidatus Falkowiibacteriota</taxon>
    </lineage>
</organism>
<dbReference type="Proteomes" id="UP000228533">
    <property type="component" value="Unassembled WGS sequence"/>
</dbReference>
<accession>A0A2M6WUG2</accession>
<dbReference type="EMBL" id="PFAM01000004">
    <property type="protein sequence ID" value="PIT96427.1"/>
    <property type="molecule type" value="Genomic_DNA"/>
</dbReference>
<dbReference type="Pfam" id="PF01230">
    <property type="entry name" value="HIT"/>
    <property type="match status" value="1"/>
</dbReference>
<dbReference type="Gene3D" id="3.30.428.10">
    <property type="entry name" value="HIT-like"/>
    <property type="match status" value="1"/>
</dbReference>
<dbReference type="AlphaFoldDB" id="A0A2M6WUG2"/>
<comment type="caution">
    <text evidence="5">The sequence shown here is derived from an EMBL/GenBank/DDBJ whole genome shotgun (WGS) entry which is preliminary data.</text>
</comment>
<dbReference type="PANTHER" id="PTHR46648:SF1">
    <property type="entry name" value="ADENOSINE 5'-MONOPHOSPHORAMIDASE HNT1"/>
    <property type="match status" value="1"/>
</dbReference>
<evidence type="ECO:0000256" key="3">
    <source>
        <dbReference type="PROSITE-ProRule" id="PRU00464"/>
    </source>
</evidence>
<evidence type="ECO:0000259" key="4">
    <source>
        <dbReference type="PROSITE" id="PS51084"/>
    </source>
</evidence>
<evidence type="ECO:0000313" key="6">
    <source>
        <dbReference type="Proteomes" id="UP000228533"/>
    </source>
</evidence>
<dbReference type="PROSITE" id="PS51084">
    <property type="entry name" value="HIT_2"/>
    <property type="match status" value="1"/>
</dbReference>
<gene>
    <name evidence="5" type="ORF">COT94_00495</name>
</gene>
<dbReference type="GO" id="GO:0009117">
    <property type="term" value="P:nucleotide metabolic process"/>
    <property type="evidence" value="ECO:0007669"/>
    <property type="project" value="TreeGrafter"/>
</dbReference>
<proteinExistence type="predicted"/>
<dbReference type="CDD" id="cd01277">
    <property type="entry name" value="HINT_subgroup"/>
    <property type="match status" value="1"/>
</dbReference>
<feature type="short sequence motif" description="Histidine triad motif" evidence="2 3">
    <location>
        <begin position="96"/>
        <end position="100"/>
    </location>
</feature>
<dbReference type="InterPro" id="IPR011146">
    <property type="entry name" value="HIT-like"/>
</dbReference>
<reference evidence="6" key="1">
    <citation type="submission" date="2017-09" db="EMBL/GenBank/DDBJ databases">
        <title>Depth-based differentiation of microbial function through sediment-hosted aquifers and enrichment of novel symbionts in the deep terrestrial subsurface.</title>
        <authorList>
            <person name="Probst A.J."/>
            <person name="Ladd B."/>
            <person name="Jarett J.K."/>
            <person name="Geller-Mcgrath D.E."/>
            <person name="Sieber C.M.K."/>
            <person name="Emerson J.B."/>
            <person name="Anantharaman K."/>
            <person name="Thomas B.C."/>
            <person name="Malmstrom R."/>
            <person name="Stieglmeier M."/>
            <person name="Klingl A."/>
            <person name="Woyke T."/>
            <person name="Ryan C.M."/>
            <person name="Banfield J.F."/>
        </authorList>
    </citation>
    <scope>NUCLEOTIDE SEQUENCE [LARGE SCALE GENOMIC DNA]</scope>
</reference>
<dbReference type="SUPFAM" id="SSF54197">
    <property type="entry name" value="HIT-like"/>
    <property type="match status" value="1"/>
</dbReference>
<sequence length="134" mass="15040">MQCIFCKIIKGELLCDKVYEDDHVLAFLDIAPVNLGHILLVVKKHVESIEEVDDLLLGYVMQIVKKLGMAMKKSLKVSGYNIIINNGATAGQVVDHFHCHIIPRYGDDGLKAWPQKQYKGEEAKKMVNAFKSAL</sequence>
<evidence type="ECO:0000313" key="5">
    <source>
        <dbReference type="EMBL" id="PIT96427.1"/>
    </source>
</evidence>
<dbReference type="GO" id="GO:0003824">
    <property type="term" value="F:catalytic activity"/>
    <property type="evidence" value="ECO:0007669"/>
    <property type="project" value="InterPro"/>
</dbReference>
<dbReference type="PANTHER" id="PTHR46648">
    <property type="entry name" value="HIT FAMILY PROTEIN 1"/>
    <property type="match status" value="1"/>
</dbReference>
<dbReference type="InterPro" id="IPR036265">
    <property type="entry name" value="HIT-like_sf"/>
</dbReference>
<evidence type="ECO:0000256" key="2">
    <source>
        <dbReference type="PIRSR" id="PIRSR601310-3"/>
    </source>
</evidence>
<feature type="domain" description="HIT" evidence="4">
    <location>
        <begin position="4"/>
        <end position="111"/>
    </location>
</feature>
<protein>
    <submittedName>
        <fullName evidence="5">HIT family protein</fullName>
    </submittedName>
</protein>
<dbReference type="PRINTS" id="PR00332">
    <property type="entry name" value="HISTRIAD"/>
</dbReference>
<dbReference type="InterPro" id="IPR039384">
    <property type="entry name" value="HINT"/>
</dbReference>